<dbReference type="CDD" id="cd03443">
    <property type="entry name" value="PaaI_thioesterase"/>
    <property type="match status" value="1"/>
</dbReference>
<keyword evidence="3" id="KW-1185">Reference proteome</keyword>
<sequence length="198" mass="22133">MEDIESVKQELNKIPWCAQLLADPKTTAFVSPSRRLKKDTTDRAFSTVLNTRDTIATYVVLYQKPEQPDTLVTELKAIVTLGSDLNGFHGVCHGGIVATLLDETSGELINVNLKHHAIKRTSYMTGYLNTSYRKPVATPGTWLLRCRLTKYDGKKVFITTTVEDGQGTRLPGTWKGIQHLNGIQLLARKREERAGVLH</sequence>
<feature type="domain" description="Thioesterase" evidence="1">
    <location>
        <begin position="89"/>
        <end position="168"/>
    </location>
</feature>
<dbReference type="Pfam" id="PF03061">
    <property type="entry name" value="4HBT"/>
    <property type="match status" value="1"/>
</dbReference>
<accession>A0A420XWP1</accession>
<dbReference type="Gene3D" id="3.10.129.10">
    <property type="entry name" value="Hotdog Thioesterase"/>
    <property type="match status" value="1"/>
</dbReference>
<protein>
    <recommendedName>
        <fullName evidence="1">Thioesterase domain-containing protein</fullName>
    </recommendedName>
</protein>
<dbReference type="InterPro" id="IPR029069">
    <property type="entry name" value="HotDog_dom_sf"/>
</dbReference>
<comment type="caution">
    <text evidence="2">The sequence shown here is derived from an EMBL/GenBank/DDBJ whole genome shotgun (WGS) entry which is preliminary data.</text>
</comment>
<dbReference type="STRING" id="177199.A0A420XWP1"/>
<evidence type="ECO:0000313" key="3">
    <source>
        <dbReference type="Proteomes" id="UP000275385"/>
    </source>
</evidence>
<dbReference type="InterPro" id="IPR052061">
    <property type="entry name" value="PTE-AB_protein"/>
</dbReference>
<dbReference type="SUPFAM" id="SSF54637">
    <property type="entry name" value="Thioesterase/thiol ester dehydrase-isomerase"/>
    <property type="match status" value="1"/>
</dbReference>
<dbReference type="OrthoDB" id="506431at2759"/>
<evidence type="ECO:0000313" key="2">
    <source>
        <dbReference type="EMBL" id="RKU40094.1"/>
    </source>
</evidence>
<dbReference type="PANTHER" id="PTHR47260">
    <property type="entry name" value="UPF0644 PROTEIN PB2B4.06"/>
    <property type="match status" value="1"/>
</dbReference>
<dbReference type="AlphaFoldDB" id="A0A420XWP1"/>
<dbReference type="Proteomes" id="UP000275385">
    <property type="component" value="Unassembled WGS sequence"/>
</dbReference>
<dbReference type="InterPro" id="IPR006683">
    <property type="entry name" value="Thioestr_dom"/>
</dbReference>
<dbReference type="PANTHER" id="PTHR47260:SF6">
    <property type="entry name" value="THIOESTERASE DOMAIN-CONTAINING PROTEIN"/>
    <property type="match status" value="1"/>
</dbReference>
<name>A0A420XWP1_9PEZI</name>
<proteinExistence type="predicted"/>
<organism evidence="2 3">
    <name type="scientific">Coniochaeta pulveracea</name>
    <dbReference type="NCBI Taxonomy" id="177199"/>
    <lineage>
        <taxon>Eukaryota</taxon>
        <taxon>Fungi</taxon>
        <taxon>Dikarya</taxon>
        <taxon>Ascomycota</taxon>
        <taxon>Pezizomycotina</taxon>
        <taxon>Sordariomycetes</taxon>
        <taxon>Sordariomycetidae</taxon>
        <taxon>Coniochaetales</taxon>
        <taxon>Coniochaetaceae</taxon>
        <taxon>Coniochaeta</taxon>
    </lineage>
</organism>
<dbReference type="EMBL" id="QVQW01000121">
    <property type="protein sequence ID" value="RKU40094.1"/>
    <property type="molecule type" value="Genomic_DNA"/>
</dbReference>
<reference evidence="2 3" key="1">
    <citation type="submission" date="2018-08" db="EMBL/GenBank/DDBJ databases">
        <title>Draft genome of the lignicolous fungus Coniochaeta pulveracea.</title>
        <authorList>
            <person name="Borstlap C.J."/>
            <person name="De Witt R.N."/>
            <person name="Botha A."/>
            <person name="Volschenk H."/>
        </authorList>
    </citation>
    <scope>NUCLEOTIDE SEQUENCE [LARGE SCALE GENOMIC DNA]</scope>
    <source>
        <strain evidence="2 3">CAB683</strain>
    </source>
</reference>
<evidence type="ECO:0000259" key="1">
    <source>
        <dbReference type="Pfam" id="PF03061"/>
    </source>
</evidence>
<gene>
    <name evidence="2" type="ORF">DL546_000224</name>
</gene>